<dbReference type="Gene3D" id="3.40.50.12760">
    <property type="match status" value="1"/>
</dbReference>
<dbReference type="GeneID" id="59347910"/>
<organism evidence="2 3">
    <name type="scientific">Mycena indigotica</name>
    <dbReference type="NCBI Taxonomy" id="2126181"/>
    <lineage>
        <taxon>Eukaryota</taxon>
        <taxon>Fungi</taxon>
        <taxon>Dikarya</taxon>
        <taxon>Basidiomycota</taxon>
        <taxon>Agaricomycotina</taxon>
        <taxon>Agaricomycetes</taxon>
        <taxon>Agaricomycetidae</taxon>
        <taxon>Agaricales</taxon>
        <taxon>Marasmiineae</taxon>
        <taxon>Mycenaceae</taxon>
        <taxon>Mycena</taxon>
    </lineage>
</organism>
<evidence type="ECO:0000313" key="2">
    <source>
        <dbReference type="EMBL" id="KAF7299248.1"/>
    </source>
</evidence>
<evidence type="ECO:0000313" key="3">
    <source>
        <dbReference type="Proteomes" id="UP000636479"/>
    </source>
</evidence>
<reference evidence="2" key="1">
    <citation type="submission" date="2020-05" db="EMBL/GenBank/DDBJ databases">
        <title>Mycena genomes resolve the evolution of fungal bioluminescence.</title>
        <authorList>
            <person name="Tsai I.J."/>
        </authorList>
    </citation>
    <scope>NUCLEOTIDE SEQUENCE</scope>
    <source>
        <strain evidence="2">171206Taipei</strain>
    </source>
</reference>
<dbReference type="OrthoDB" id="417125at2759"/>
<protein>
    <submittedName>
        <fullName evidence="2">FtsJ domain-containing protein</fullName>
    </submittedName>
</protein>
<dbReference type="InterPro" id="IPR002877">
    <property type="entry name" value="RNA_MeTrfase_FtsJ_dom"/>
</dbReference>
<dbReference type="InterPro" id="IPR029063">
    <property type="entry name" value="SAM-dependent_MTases_sf"/>
</dbReference>
<dbReference type="Pfam" id="PF01728">
    <property type="entry name" value="FtsJ"/>
    <property type="match status" value="1"/>
</dbReference>
<gene>
    <name evidence="2" type="ORF">MIND_00873500</name>
</gene>
<dbReference type="EMBL" id="JACAZF010000007">
    <property type="protein sequence ID" value="KAF7299248.1"/>
    <property type="molecule type" value="Genomic_DNA"/>
</dbReference>
<keyword evidence="3" id="KW-1185">Reference proteome</keyword>
<dbReference type="AlphaFoldDB" id="A0A8H6SGQ5"/>
<dbReference type="GO" id="GO:0032259">
    <property type="term" value="P:methylation"/>
    <property type="evidence" value="ECO:0007669"/>
    <property type="project" value="InterPro"/>
</dbReference>
<feature type="domain" description="Ribosomal RNA methyltransferase FtsJ" evidence="1">
    <location>
        <begin position="59"/>
        <end position="253"/>
    </location>
</feature>
<evidence type="ECO:0000259" key="1">
    <source>
        <dbReference type="Pfam" id="PF01728"/>
    </source>
</evidence>
<dbReference type="SUPFAM" id="SSF53335">
    <property type="entry name" value="S-adenosyl-L-methionine-dependent methyltransferases"/>
    <property type="match status" value="1"/>
</dbReference>
<dbReference type="Proteomes" id="UP000636479">
    <property type="component" value="Unassembled WGS sequence"/>
</dbReference>
<sequence length="334" mass="37654">MNEILPLKNKALRNLNILRYKNLQSPAEEAHLDFQRRQADSQDPVLQKAWFHSMNNAFEEIDDVLKVVPQTSRIHFLDLGCCPGGFTSYILSKNSKAYGTGISLPVENGGHACLLNEDHLKRFKLYWADLTRFQLGAVLINDPSLQSLPIVPQSFDLVLIDGHPLRPSTNGSHHHLPASFYLLSDRLLISQLIIGLAAAASGSTIIVKASKPERIITSQLMFLFDLLCVDVRTWKPVCIHGTRSTFYIVGKGFGYGRFAYRKEQILADLMDLWVQLSYYGGKGRRLFPDDLDFIADRAVLKGPYAPRLQQLSQHIWTAQSQCLEGWQNAKAEGF</sequence>
<accession>A0A8H6SGQ5</accession>
<dbReference type="GO" id="GO:0008168">
    <property type="term" value="F:methyltransferase activity"/>
    <property type="evidence" value="ECO:0007669"/>
    <property type="project" value="InterPro"/>
</dbReference>
<comment type="caution">
    <text evidence="2">The sequence shown here is derived from an EMBL/GenBank/DDBJ whole genome shotgun (WGS) entry which is preliminary data.</text>
</comment>
<dbReference type="RefSeq" id="XP_037218636.1">
    <property type="nucleotide sequence ID" value="XM_037365394.1"/>
</dbReference>
<name>A0A8H6SGQ5_9AGAR</name>
<proteinExistence type="predicted"/>